<proteinExistence type="predicted"/>
<protein>
    <submittedName>
        <fullName evidence="1">Uncharacterized protein</fullName>
    </submittedName>
</protein>
<comment type="caution">
    <text evidence="1">The sequence shown here is derived from an EMBL/GenBank/DDBJ whole genome shotgun (WGS) entry which is preliminary data.</text>
</comment>
<dbReference type="Proteomes" id="UP000712281">
    <property type="component" value="Unassembled WGS sequence"/>
</dbReference>
<name>A0A8S9HC59_BRACR</name>
<dbReference type="AlphaFoldDB" id="A0A8S9HC59"/>
<reference evidence="1" key="1">
    <citation type="submission" date="2019-12" db="EMBL/GenBank/DDBJ databases">
        <title>Genome sequencing and annotation of Brassica cretica.</title>
        <authorList>
            <person name="Studholme D.J."/>
            <person name="Sarris P.F."/>
        </authorList>
    </citation>
    <scope>NUCLEOTIDE SEQUENCE</scope>
    <source>
        <strain evidence="1">PFS-001/15</strain>
        <tissue evidence="1">Leaf</tissue>
    </source>
</reference>
<evidence type="ECO:0000313" key="1">
    <source>
        <dbReference type="EMBL" id="KAF2555479.1"/>
    </source>
</evidence>
<accession>A0A8S9HC59</accession>
<organism evidence="1 2">
    <name type="scientific">Brassica cretica</name>
    <name type="common">Mustard</name>
    <dbReference type="NCBI Taxonomy" id="69181"/>
    <lineage>
        <taxon>Eukaryota</taxon>
        <taxon>Viridiplantae</taxon>
        <taxon>Streptophyta</taxon>
        <taxon>Embryophyta</taxon>
        <taxon>Tracheophyta</taxon>
        <taxon>Spermatophyta</taxon>
        <taxon>Magnoliopsida</taxon>
        <taxon>eudicotyledons</taxon>
        <taxon>Gunneridae</taxon>
        <taxon>Pentapetalae</taxon>
        <taxon>rosids</taxon>
        <taxon>malvids</taxon>
        <taxon>Brassicales</taxon>
        <taxon>Brassicaceae</taxon>
        <taxon>Brassiceae</taxon>
        <taxon>Brassica</taxon>
    </lineage>
</organism>
<evidence type="ECO:0000313" key="2">
    <source>
        <dbReference type="Proteomes" id="UP000712281"/>
    </source>
</evidence>
<dbReference type="EMBL" id="QGKW02001940">
    <property type="protein sequence ID" value="KAF2555479.1"/>
    <property type="molecule type" value="Genomic_DNA"/>
</dbReference>
<sequence>MVVDRCGIVDVDRLLRTFVDRVLMMSVDRSGSFSSGFSWNLICMITLCMLSSSSSMKTSSAPGVWVAISTEKLSWWCSSAQLPME</sequence>
<gene>
    <name evidence="1" type="ORF">F2Q68_00016477</name>
</gene>